<dbReference type="Proteomes" id="UP000021053">
    <property type="component" value="Unassembled WGS sequence"/>
</dbReference>
<keyword evidence="3" id="KW-1185">Reference proteome</keyword>
<comment type="caution">
    <text evidence="2">The sequence shown here is derived from an EMBL/GenBank/DDBJ whole genome shotgun (WGS) entry which is preliminary data.</text>
</comment>
<organism evidence="2 3">
    <name type="scientific">Cryptosporangium arvum DSM 44712</name>
    <dbReference type="NCBI Taxonomy" id="927661"/>
    <lineage>
        <taxon>Bacteria</taxon>
        <taxon>Bacillati</taxon>
        <taxon>Actinomycetota</taxon>
        <taxon>Actinomycetes</taxon>
        <taxon>Cryptosporangiales</taxon>
        <taxon>Cryptosporangiaceae</taxon>
        <taxon>Cryptosporangium</taxon>
    </lineage>
</organism>
<evidence type="ECO:0000256" key="1">
    <source>
        <dbReference type="SAM" id="MobiDB-lite"/>
    </source>
</evidence>
<evidence type="ECO:0000313" key="2">
    <source>
        <dbReference type="EMBL" id="EXG80838.1"/>
    </source>
</evidence>
<evidence type="ECO:0000313" key="3">
    <source>
        <dbReference type="Proteomes" id="UP000021053"/>
    </source>
</evidence>
<dbReference type="HOGENOM" id="CLU_1364293_0_0_11"/>
<gene>
    <name evidence="2" type="ORF">CryarDRAFT_1933</name>
</gene>
<feature type="region of interest" description="Disordered" evidence="1">
    <location>
        <begin position="121"/>
        <end position="146"/>
    </location>
</feature>
<dbReference type="PATRIC" id="fig|927661.3.peg.1896"/>
<name>A0A010Z060_9ACTN</name>
<dbReference type="EMBL" id="JFBT01000001">
    <property type="protein sequence ID" value="EXG80838.1"/>
    <property type="molecule type" value="Genomic_DNA"/>
</dbReference>
<protein>
    <submittedName>
        <fullName evidence="2">Uncharacterized protein</fullName>
    </submittedName>
</protein>
<sequence length="200" mass="19463">MRPVVKQSLTARNMPVDAQRGDAATGLPFGAMDATPRLRVGEVVAVFAPLAEALAPGERAGQLAVLAVRSLLGLPAAPPTDRRAGPGPGFTAGLGSVAAAAGPGLGFAAAGLGSVAAAGTGSGPTAGPEPGFGAGPESGFSAGPEPGLPVGWPERLVAYGVPAGLVAVLAAAVAERIPTAREVAAALRETCDPIPIQLNE</sequence>
<proteinExistence type="predicted"/>
<feature type="compositionally biased region" description="Gly residues" evidence="1">
    <location>
        <begin position="121"/>
        <end position="136"/>
    </location>
</feature>
<accession>A0A010Z060</accession>
<dbReference type="AlphaFoldDB" id="A0A010Z060"/>
<reference evidence="2 3" key="1">
    <citation type="submission" date="2013-07" db="EMBL/GenBank/DDBJ databases">
        <authorList>
            <consortium name="DOE Joint Genome Institute"/>
            <person name="Eisen J."/>
            <person name="Huntemann M."/>
            <person name="Han J."/>
            <person name="Chen A."/>
            <person name="Kyrpides N."/>
            <person name="Mavromatis K."/>
            <person name="Markowitz V."/>
            <person name="Palaniappan K."/>
            <person name="Ivanova N."/>
            <person name="Schaumberg A."/>
            <person name="Pati A."/>
            <person name="Liolios K."/>
            <person name="Nordberg H.P."/>
            <person name="Cantor M.N."/>
            <person name="Hua S.X."/>
            <person name="Woyke T."/>
        </authorList>
    </citation>
    <scope>NUCLEOTIDE SEQUENCE [LARGE SCALE GENOMIC DNA]</scope>
    <source>
        <strain evidence="2 3">DSM 44712</strain>
    </source>
</reference>